<evidence type="ECO:0000313" key="1">
    <source>
        <dbReference type="EMBL" id="KXZ53192.1"/>
    </source>
</evidence>
<dbReference type="EMBL" id="LSYV01000008">
    <property type="protein sequence ID" value="KXZ53192.1"/>
    <property type="molecule type" value="Genomic_DNA"/>
</dbReference>
<dbReference type="AlphaFoldDB" id="A0A150GTY3"/>
<organism evidence="1 2">
    <name type="scientific">Gonium pectorale</name>
    <name type="common">Green alga</name>
    <dbReference type="NCBI Taxonomy" id="33097"/>
    <lineage>
        <taxon>Eukaryota</taxon>
        <taxon>Viridiplantae</taxon>
        <taxon>Chlorophyta</taxon>
        <taxon>core chlorophytes</taxon>
        <taxon>Chlorophyceae</taxon>
        <taxon>CS clade</taxon>
        <taxon>Chlamydomonadales</taxon>
        <taxon>Volvocaceae</taxon>
        <taxon>Gonium</taxon>
    </lineage>
</organism>
<reference evidence="2" key="1">
    <citation type="journal article" date="2016" name="Nat. Commun.">
        <title>The Gonium pectorale genome demonstrates co-option of cell cycle regulation during the evolution of multicellularity.</title>
        <authorList>
            <person name="Hanschen E.R."/>
            <person name="Marriage T.N."/>
            <person name="Ferris P.J."/>
            <person name="Hamaji T."/>
            <person name="Toyoda A."/>
            <person name="Fujiyama A."/>
            <person name="Neme R."/>
            <person name="Noguchi H."/>
            <person name="Minakuchi Y."/>
            <person name="Suzuki M."/>
            <person name="Kawai-Toyooka H."/>
            <person name="Smith D.R."/>
            <person name="Sparks H."/>
            <person name="Anderson J."/>
            <person name="Bakaric R."/>
            <person name="Luria V."/>
            <person name="Karger A."/>
            <person name="Kirschner M.W."/>
            <person name="Durand P.M."/>
            <person name="Michod R.E."/>
            <person name="Nozaki H."/>
            <person name="Olson B.J."/>
        </authorList>
    </citation>
    <scope>NUCLEOTIDE SEQUENCE [LARGE SCALE GENOMIC DNA]</scope>
    <source>
        <strain evidence="2">NIES-2863</strain>
    </source>
</reference>
<gene>
    <name evidence="1" type="ORF">GPECTOR_7g1085</name>
</gene>
<name>A0A150GTY3_GONPE</name>
<sequence>MLISSSNMAFAFACIEQGYGDEISELQAFQNRTTFYAKYRDHVSSFEDRAFVKFELIVPDNLTPGMALKVGTKLGVLSTLGTLATMEKEKDKNPDAAAFVKSNGWLRDSWRTAVTAAGLRWDYYEKVRAFKGASNESFHDAEPAEEALLMLEKTPVPDDMVKYKEALIALLEVLAGK</sequence>
<keyword evidence="2" id="KW-1185">Reference proteome</keyword>
<dbReference type="Proteomes" id="UP000075714">
    <property type="component" value="Unassembled WGS sequence"/>
</dbReference>
<dbReference type="OrthoDB" id="541524at2759"/>
<proteinExistence type="predicted"/>
<protein>
    <submittedName>
        <fullName evidence="1">Uncharacterized protein</fullName>
    </submittedName>
</protein>
<evidence type="ECO:0000313" key="2">
    <source>
        <dbReference type="Proteomes" id="UP000075714"/>
    </source>
</evidence>
<comment type="caution">
    <text evidence="1">The sequence shown here is derived from an EMBL/GenBank/DDBJ whole genome shotgun (WGS) entry which is preliminary data.</text>
</comment>
<accession>A0A150GTY3</accession>